<proteinExistence type="predicted"/>
<dbReference type="InterPro" id="IPR058600">
    <property type="entry name" value="YhjD-like"/>
</dbReference>
<organism evidence="1 2">
    <name type="scientific">Sporosarcina aquimarina</name>
    <dbReference type="NCBI Taxonomy" id="114975"/>
    <lineage>
        <taxon>Bacteria</taxon>
        <taxon>Bacillati</taxon>
        <taxon>Bacillota</taxon>
        <taxon>Bacilli</taxon>
        <taxon>Bacillales</taxon>
        <taxon>Caryophanaceae</taxon>
        <taxon>Sporosarcina</taxon>
    </lineage>
</organism>
<accession>A0ABU4G560</accession>
<gene>
    <name evidence="1" type="ORF">QT716_12105</name>
</gene>
<keyword evidence="2" id="KW-1185">Reference proteome</keyword>
<comment type="caution">
    <text evidence="1">The sequence shown here is derived from an EMBL/GenBank/DDBJ whole genome shotgun (WGS) entry which is preliminary data.</text>
</comment>
<dbReference type="Proteomes" id="UP001280629">
    <property type="component" value="Unassembled WGS sequence"/>
</dbReference>
<dbReference type="RefSeq" id="WP_317936339.1">
    <property type="nucleotide sequence ID" value="NZ_JAUBDH010000007.1"/>
</dbReference>
<dbReference type="Pfam" id="PF26325">
    <property type="entry name" value="YhjD"/>
    <property type="match status" value="1"/>
</dbReference>
<protein>
    <submittedName>
        <fullName evidence="1">Uncharacterized protein</fullName>
    </submittedName>
</protein>
<evidence type="ECO:0000313" key="1">
    <source>
        <dbReference type="EMBL" id="MDW0110782.1"/>
    </source>
</evidence>
<name>A0ABU4G560_9BACL</name>
<reference evidence="1 2" key="1">
    <citation type="submission" date="2023-06" db="EMBL/GenBank/DDBJ databases">
        <title>Sporosarcina sp. nov., isolated from Korean traditional fermented seafood 'Jeotgal'.</title>
        <authorList>
            <person name="Yang A.-I."/>
            <person name="Shin N.-R."/>
        </authorList>
    </citation>
    <scope>NUCLEOTIDE SEQUENCE [LARGE SCALE GENOMIC DNA]</scope>
    <source>
        <strain evidence="1 2">KCTC3840</strain>
    </source>
</reference>
<sequence length="119" mass="14381">MPALKMEVIPYLENMIYLPMILTIVERDRMLFEQGNFKLKKPYIELLDDVARRVHKELGNTAAYLRGNRMSVVRGKMDDIFTEYIFVHDRQEDCRRYLNVRLRNRTEELLSHYLRQSDI</sequence>
<dbReference type="EMBL" id="JAUBDH010000007">
    <property type="protein sequence ID" value="MDW0110782.1"/>
    <property type="molecule type" value="Genomic_DNA"/>
</dbReference>
<evidence type="ECO:0000313" key="2">
    <source>
        <dbReference type="Proteomes" id="UP001280629"/>
    </source>
</evidence>